<dbReference type="Proteomes" id="UP000291301">
    <property type="component" value="Unassembled WGS sequence"/>
</dbReference>
<evidence type="ECO:0000313" key="1">
    <source>
        <dbReference type="EMBL" id="TCD14160.1"/>
    </source>
</evidence>
<dbReference type="AlphaFoldDB" id="A0A4R0PA88"/>
<dbReference type="RefSeq" id="WP_131567908.1">
    <property type="nucleotide sequence ID" value="NZ_JAINFK010000002.1"/>
</dbReference>
<gene>
    <name evidence="1" type="ORF">E0D97_08710</name>
</gene>
<reference evidence="1 2" key="1">
    <citation type="journal article" date="2015" name="Antonie Van Leeuwenhoek">
        <title>Oricola cellulosilytica gen. nov., sp. nov., a cellulose-degrading bacterium of the family Phyllobacteriaceae isolated from surface seashore water, and emended descriptions of Mesorhizobium loti and Phyllobacterium myrsinacearum.</title>
        <authorList>
            <person name="Hameed A."/>
            <person name="Shahina M."/>
            <person name="Lai W.A."/>
            <person name="Lin S.Y."/>
            <person name="Young L.S."/>
            <person name="Liu Y.C."/>
            <person name="Hsu Y.H."/>
            <person name="Young C.C."/>
        </authorList>
    </citation>
    <scope>NUCLEOTIDE SEQUENCE [LARGE SCALE GENOMIC DNA]</scope>
    <source>
        <strain evidence="1 2">KCTC 52183</strain>
    </source>
</reference>
<sequence>MTTDAIRKAHTAISPPAIDPAVVSLPFRWLRDANAAFAAYVHFKELTRERLRDVGLTKKQQDEAFLRQFAPKKYD</sequence>
<evidence type="ECO:0008006" key="3">
    <source>
        <dbReference type="Google" id="ProtNLM"/>
    </source>
</evidence>
<comment type="caution">
    <text evidence="1">The sequence shown here is derived from an EMBL/GenBank/DDBJ whole genome shotgun (WGS) entry which is preliminary data.</text>
</comment>
<accession>A0A4R0PA88</accession>
<protein>
    <recommendedName>
        <fullName evidence="3">DUF1127 domain-containing protein</fullName>
    </recommendedName>
</protein>
<proteinExistence type="predicted"/>
<keyword evidence="2" id="KW-1185">Reference proteome</keyword>
<name>A0A4R0PA88_9HYPH</name>
<dbReference type="EMBL" id="SJST01000003">
    <property type="protein sequence ID" value="TCD14160.1"/>
    <property type="molecule type" value="Genomic_DNA"/>
</dbReference>
<evidence type="ECO:0000313" key="2">
    <source>
        <dbReference type="Proteomes" id="UP000291301"/>
    </source>
</evidence>
<organism evidence="1 2">
    <name type="scientific">Oricola cellulosilytica</name>
    <dbReference type="NCBI Taxonomy" id="1429082"/>
    <lineage>
        <taxon>Bacteria</taxon>
        <taxon>Pseudomonadati</taxon>
        <taxon>Pseudomonadota</taxon>
        <taxon>Alphaproteobacteria</taxon>
        <taxon>Hyphomicrobiales</taxon>
        <taxon>Ahrensiaceae</taxon>
        <taxon>Oricola</taxon>
    </lineage>
</organism>